<dbReference type="OrthoDB" id="4095124at2759"/>
<feature type="compositionally biased region" description="Polar residues" evidence="2">
    <location>
        <begin position="268"/>
        <end position="277"/>
    </location>
</feature>
<evidence type="ECO:0000313" key="5">
    <source>
        <dbReference type="EMBL" id="RAO73017.1"/>
    </source>
</evidence>
<dbReference type="Pfam" id="PF14612">
    <property type="entry name" value="Ino80_Iec3"/>
    <property type="match status" value="1"/>
</dbReference>
<dbReference type="InterPro" id="IPR055449">
    <property type="entry name" value="Iec3-like_M"/>
</dbReference>
<evidence type="ECO:0000256" key="1">
    <source>
        <dbReference type="SAM" id="Coils"/>
    </source>
</evidence>
<sequence>MPSDREDTRSSPGALPDAPAATTKQPCHSFKKKFAKLKVKFELEMRESEALVREQLRIEDVSKKLQETNDQLLEVLMEFNDSIYIPTNLRYDLSLPGEVTAPLTPDDDDDIAPSTYTTSAAKAALKEARAELKAGEITAETYRRLERGVKRSTTFRPSMQYASLREIAQHSGSVAASSASIFAELDEDPTTLLNMNYMTPDHEHEYLLALDAKMGDAAADVQLKQLPDKPTFADREREAILQNPNSVYNWLRRNTPYVFLQDNEVASEKSSQVQTQPQRSTAATARSSKRSSLAASKQAAKEAKEEEMYDEDGIALDVPAPSATKAKRKRDEDTGYRPKGGRSGSSKKKKAAPAETDSSYSGRRASKRGSGVGA</sequence>
<dbReference type="RefSeq" id="XP_040737531.1">
    <property type="nucleotide sequence ID" value="XM_040881900.1"/>
</dbReference>
<dbReference type="GO" id="GO:0006338">
    <property type="term" value="P:chromatin remodeling"/>
    <property type="evidence" value="ECO:0007669"/>
    <property type="project" value="InterPro"/>
</dbReference>
<feature type="region of interest" description="Disordered" evidence="2">
    <location>
        <begin position="267"/>
        <end position="374"/>
    </location>
</feature>
<evidence type="ECO:0000256" key="2">
    <source>
        <dbReference type="SAM" id="MobiDB-lite"/>
    </source>
</evidence>
<evidence type="ECO:0000259" key="3">
    <source>
        <dbReference type="Pfam" id="PF14612"/>
    </source>
</evidence>
<name>A0A364LB45_TALAM</name>
<evidence type="ECO:0000259" key="4">
    <source>
        <dbReference type="Pfam" id="PF24244"/>
    </source>
</evidence>
<dbReference type="Pfam" id="PF24244">
    <property type="entry name" value="Iec3-like_M"/>
    <property type="match status" value="1"/>
</dbReference>
<dbReference type="GeneID" id="63798243"/>
<keyword evidence="1" id="KW-0175">Coiled coil</keyword>
<reference evidence="5 6" key="1">
    <citation type="journal article" date="2017" name="Biotechnol. Biofuels">
        <title>Differential beta-glucosidase expression as a function of carbon source availability in Talaromyces amestolkiae: a genomic and proteomic approach.</title>
        <authorList>
            <person name="de Eugenio L.I."/>
            <person name="Mendez-Liter J.A."/>
            <person name="Nieto-Dominguez M."/>
            <person name="Alonso L."/>
            <person name="Gil-Munoz J."/>
            <person name="Barriuso J."/>
            <person name="Prieto A."/>
            <person name="Martinez M.J."/>
        </authorList>
    </citation>
    <scope>NUCLEOTIDE SEQUENCE [LARGE SCALE GENOMIC DNA]</scope>
    <source>
        <strain evidence="5 6">CIB</strain>
    </source>
</reference>
<dbReference type="InterPro" id="IPR032742">
    <property type="entry name" value="Iec3_N"/>
</dbReference>
<dbReference type="AlphaFoldDB" id="A0A364LB45"/>
<feature type="domain" description="INO80 complex subunit 3 N-terminal" evidence="3">
    <location>
        <begin position="28"/>
        <end position="97"/>
    </location>
</feature>
<feature type="region of interest" description="Disordered" evidence="2">
    <location>
        <begin position="1"/>
        <end position="26"/>
    </location>
</feature>
<feature type="domain" description="INO80 complex subunit 3-like middle region" evidence="4">
    <location>
        <begin position="160"/>
        <end position="264"/>
    </location>
</feature>
<organism evidence="5 6">
    <name type="scientific">Talaromyces amestolkiae</name>
    <dbReference type="NCBI Taxonomy" id="1196081"/>
    <lineage>
        <taxon>Eukaryota</taxon>
        <taxon>Fungi</taxon>
        <taxon>Dikarya</taxon>
        <taxon>Ascomycota</taxon>
        <taxon>Pezizomycotina</taxon>
        <taxon>Eurotiomycetes</taxon>
        <taxon>Eurotiomycetidae</taxon>
        <taxon>Eurotiales</taxon>
        <taxon>Trichocomaceae</taxon>
        <taxon>Talaromyces</taxon>
        <taxon>Talaromyces sect. Talaromyces</taxon>
    </lineage>
</organism>
<dbReference type="EMBL" id="MIKG01000022">
    <property type="protein sequence ID" value="RAO73017.1"/>
    <property type="molecule type" value="Genomic_DNA"/>
</dbReference>
<comment type="caution">
    <text evidence="5">The sequence shown here is derived from an EMBL/GenBank/DDBJ whole genome shotgun (WGS) entry which is preliminary data.</text>
</comment>
<feature type="compositionally biased region" description="Low complexity" evidence="2">
    <location>
        <begin position="278"/>
        <end position="298"/>
    </location>
</feature>
<protein>
    <recommendedName>
        <fullName evidence="7">IEC3 subunit of the Ino80 complex, chromatin re-modelling-domain-containing protein</fullName>
    </recommendedName>
</protein>
<gene>
    <name evidence="5" type="ORF">BHQ10_009029</name>
</gene>
<dbReference type="Proteomes" id="UP000249363">
    <property type="component" value="Unassembled WGS sequence"/>
</dbReference>
<feature type="coiled-coil region" evidence="1">
    <location>
        <begin position="51"/>
        <end position="78"/>
    </location>
</feature>
<dbReference type="STRING" id="1196081.A0A364LB45"/>
<evidence type="ECO:0008006" key="7">
    <source>
        <dbReference type="Google" id="ProtNLM"/>
    </source>
</evidence>
<keyword evidence="6" id="KW-1185">Reference proteome</keyword>
<dbReference type="GO" id="GO:0031011">
    <property type="term" value="C:Ino80 complex"/>
    <property type="evidence" value="ECO:0007669"/>
    <property type="project" value="InterPro"/>
</dbReference>
<accession>A0A364LB45</accession>
<proteinExistence type="predicted"/>
<evidence type="ECO:0000313" key="6">
    <source>
        <dbReference type="Proteomes" id="UP000249363"/>
    </source>
</evidence>